<feature type="transmembrane region" description="Helical" evidence="7">
    <location>
        <begin position="12"/>
        <end position="30"/>
    </location>
</feature>
<gene>
    <name evidence="8" type="ORF">H7849_11170</name>
</gene>
<reference evidence="8 9" key="1">
    <citation type="submission" date="2020-08" db="EMBL/GenBank/DDBJ databases">
        <title>Edaphobacter telluris sp. nov. and Acidobacterium dinghuensis sp. nov., two acidobacteria isolated from forest soil.</title>
        <authorList>
            <person name="Fu J."/>
            <person name="Qiu L."/>
        </authorList>
    </citation>
    <scope>NUCLEOTIDE SEQUENCE [LARGE SCALE GENOMIC DNA]</scope>
    <source>
        <strain evidence="8">4Y35</strain>
    </source>
</reference>
<dbReference type="PANTHER" id="PTHR33452:SF1">
    <property type="entry name" value="INNER MEMBRANE PROTEIN YPHA-RELATED"/>
    <property type="match status" value="1"/>
</dbReference>
<keyword evidence="6 7" id="KW-0472">Membrane</keyword>
<organism evidence="8 9">
    <name type="scientific">Alloacidobacterium dinghuense</name>
    <dbReference type="NCBI Taxonomy" id="2763107"/>
    <lineage>
        <taxon>Bacteria</taxon>
        <taxon>Pseudomonadati</taxon>
        <taxon>Acidobacteriota</taxon>
        <taxon>Terriglobia</taxon>
        <taxon>Terriglobales</taxon>
        <taxon>Acidobacteriaceae</taxon>
        <taxon>Alloacidobacterium</taxon>
    </lineage>
</organism>
<dbReference type="RefSeq" id="WP_186746537.1">
    <property type="nucleotide sequence ID" value="NZ_CP060394.1"/>
</dbReference>
<sequence>MFAWLDRFRPLGVLIARIVLGVIMLVHGWHKIFPRGSLYNFAQSVAHMGMPYWLGYVAAFTEFFGGALLILGLLIPIAALGVAIDMAVAVIKVHLHHGLTGPMGFEFPLSLFALALLILASGSGHLAVDSRLGTGVRR</sequence>
<evidence type="ECO:0000256" key="6">
    <source>
        <dbReference type="ARBA" id="ARBA00023136"/>
    </source>
</evidence>
<dbReference type="InterPro" id="IPR051907">
    <property type="entry name" value="DoxX-like_oxidoreductase"/>
</dbReference>
<keyword evidence="9" id="KW-1185">Reference proteome</keyword>
<dbReference type="AlphaFoldDB" id="A0A7G8BPC5"/>
<dbReference type="Proteomes" id="UP000515312">
    <property type="component" value="Chromosome"/>
</dbReference>
<comment type="similarity">
    <text evidence="2">Belongs to the DoxX family.</text>
</comment>
<dbReference type="Pfam" id="PF07681">
    <property type="entry name" value="DoxX"/>
    <property type="match status" value="1"/>
</dbReference>
<keyword evidence="5 7" id="KW-1133">Transmembrane helix</keyword>
<dbReference type="InterPro" id="IPR032808">
    <property type="entry name" value="DoxX"/>
</dbReference>
<evidence type="ECO:0000256" key="7">
    <source>
        <dbReference type="SAM" id="Phobius"/>
    </source>
</evidence>
<evidence type="ECO:0000256" key="1">
    <source>
        <dbReference type="ARBA" id="ARBA00004651"/>
    </source>
</evidence>
<comment type="subcellular location">
    <subcellularLocation>
        <location evidence="1">Cell membrane</location>
        <topology evidence="1">Multi-pass membrane protein</topology>
    </subcellularLocation>
</comment>
<feature type="transmembrane region" description="Helical" evidence="7">
    <location>
        <begin position="107"/>
        <end position="128"/>
    </location>
</feature>
<protein>
    <submittedName>
        <fullName evidence="8">DoxX family protein</fullName>
    </submittedName>
</protein>
<accession>A0A7G8BPC5</accession>
<keyword evidence="3" id="KW-1003">Cell membrane</keyword>
<name>A0A7G8BPC5_9BACT</name>
<evidence type="ECO:0000256" key="3">
    <source>
        <dbReference type="ARBA" id="ARBA00022475"/>
    </source>
</evidence>
<evidence type="ECO:0000256" key="2">
    <source>
        <dbReference type="ARBA" id="ARBA00006679"/>
    </source>
</evidence>
<keyword evidence="4 7" id="KW-0812">Transmembrane</keyword>
<evidence type="ECO:0000256" key="4">
    <source>
        <dbReference type="ARBA" id="ARBA00022692"/>
    </source>
</evidence>
<dbReference type="GO" id="GO:0005886">
    <property type="term" value="C:plasma membrane"/>
    <property type="evidence" value="ECO:0007669"/>
    <property type="project" value="UniProtKB-SubCell"/>
</dbReference>
<proteinExistence type="inferred from homology"/>
<evidence type="ECO:0000256" key="5">
    <source>
        <dbReference type="ARBA" id="ARBA00022989"/>
    </source>
</evidence>
<dbReference type="KEGG" id="adin:H7849_11170"/>
<dbReference type="EMBL" id="CP060394">
    <property type="protein sequence ID" value="QNI34395.1"/>
    <property type="molecule type" value="Genomic_DNA"/>
</dbReference>
<evidence type="ECO:0000313" key="8">
    <source>
        <dbReference type="EMBL" id="QNI34395.1"/>
    </source>
</evidence>
<evidence type="ECO:0000313" key="9">
    <source>
        <dbReference type="Proteomes" id="UP000515312"/>
    </source>
</evidence>
<feature type="transmembrane region" description="Helical" evidence="7">
    <location>
        <begin position="77"/>
        <end position="95"/>
    </location>
</feature>
<dbReference type="PANTHER" id="PTHR33452">
    <property type="entry name" value="OXIDOREDUCTASE CATD-RELATED"/>
    <property type="match status" value="1"/>
</dbReference>
<feature type="transmembrane region" description="Helical" evidence="7">
    <location>
        <begin position="50"/>
        <end position="70"/>
    </location>
</feature>